<dbReference type="EnsemblMetazoa" id="AMIN006473-RA">
    <property type="protein sequence ID" value="AMIN006473-PA"/>
    <property type="gene ID" value="AMIN006473"/>
</dbReference>
<dbReference type="AlphaFoldDB" id="A0A182W800"/>
<reference evidence="1" key="2">
    <citation type="submission" date="2020-05" db="UniProtKB">
        <authorList>
            <consortium name="EnsemblMetazoa"/>
        </authorList>
    </citation>
    <scope>IDENTIFICATION</scope>
    <source>
        <strain evidence="1">MINIMUS1</strain>
    </source>
</reference>
<dbReference type="VEuPathDB" id="VectorBase:AMIN006473"/>
<evidence type="ECO:0008006" key="3">
    <source>
        <dbReference type="Google" id="ProtNLM"/>
    </source>
</evidence>
<protein>
    <recommendedName>
        <fullName evidence="3">ISXO2-like transposase domain-containing protein</fullName>
    </recommendedName>
</protein>
<organism evidence="1 2">
    <name type="scientific">Anopheles minimus</name>
    <dbReference type="NCBI Taxonomy" id="112268"/>
    <lineage>
        <taxon>Eukaryota</taxon>
        <taxon>Metazoa</taxon>
        <taxon>Ecdysozoa</taxon>
        <taxon>Arthropoda</taxon>
        <taxon>Hexapoda</taxon>
        <taxon>Insecta</taxon>
        <taxon>Pterygota</taxon>
        <taxon>Neoptera</taxon>
        <taxon>Endopterygota</taxon>
        <taxon>Diptera</taxon>
        <taxon>Nematocera</taxon>
        <taxon>Culicoidea</taxon>
        <taxon>Culicidae</taxon>
        <taxon>Anophelinae</taxon>
        <taxon>Anopheles</taxon>
    </lineage>
</organism>
<keyword evidence="2" id="KW-1185">Reference proteome</keyword>
<accession>A0A182W800</accession>
<dbReference type="Proteomes" id="UP000075920">
    <property type="component" value="Unassembled WGS sequence"/>
</dbReference>
<evidence type="ECO:0000313" key="2">
    <source>
        <dbReference type="Proteomes" id="UP000075920"/>
    </source>
</evidence>
<reference evidence="2" key="1">
    <citation type="submission" date="2013-03" db="EMBL/GenBank/DDBJ databases">
        <title>The Genome Sequence of Anopheles minimus MINIMUS1.</title>
        <authorList>
            <consortium name="The Broad Institute Genomics Platform"/>
            <person name="Neafsey D.E."/>
            <person name="Walton C."/>
            <person name="Walker B."/>
            <person name="Young S.K."/>
            <person name="Zeng Q."/>
            <person name="Gargeya S."/>
            <person name="Fitzgerald M."/>
            <person name="Haas B."/>
            <person name="Abouelleil A."/>
            <person name="Allen A.W."/>
            <person name="Alvarado L."/>
            <person name="Arachchi H.M."/>
            <person name="Berlin A.M."/>
            <person name="Chapman S.B."/>
            <person name="Gainer-Dewar J."/>
            <person name="Goldberg J."/>
            <person name="Griggs A."/>
            <person name="Gujja S."/>
            <person name="Hansen M."/>
            <person name="Howarth C."/>
            <person name="Imamovic A."/>
            <person name="Ireland A."/>
            <person name="Larimer J."/>
            <person name="McCowan C."/>
            <person name="Murphy C."/>
            <person name="Pearson M."/>
            <person name="Poon T.W."/>
            <person name="Priest M."/>
            <person name="Roberts A."/>
            <person name="Saif S."/>
            <person name="Shea T."/>
            <person name="Sisk P."/>
            <person name="Sykes S."/>
            <person name="Wortman J."/>
            <person name="Nusbaum C."/>
            <person name="Birren B."/>
        </authorList>
    </citation>
    <scope>NUCLEOTIDE SEQUENCE [LARGE SCALE GENOMIC DNA]</scope>
    <source>
        <strain evidence="2">MINIMUS1</strain>
    </source>
</reference>
<name>A0A182W800_9DIPT</name>
<proteinExistence type="predicted"/>
<evidence type="ECO:0000313" key="1">
    <source>
        <dbReference type="EnsemblMetazoa" id="AMIN006473-PA"/>
    </source>
</evidence>
<sequence>MTVEIDESVVTKRKYNRGRVAENNQVWLTVGIAGKRVTFSWSWSRNGMLQRCTKSSCVALHRENSGYSHANVNHSENFVNPNHPQHLVIVHTQSIENLWSWIKPFLRSKGRK</sequence>